<dbReference type="Gene3D" id="1.25.40.10">
    <property type="entry name" value="Tetratricopeptide repeat domain"/>
    <property type="match status" value="1"/>
</dbReference>
<keyword evidence="1" id="KW-0677">Repeat</keyword>
<dbReference type="Pfam" id="PF13432">
    <property type="entry name" value="TPR_16"/>
    <property type="match status" value="1"/>
</dbReference>
<feature type="repeat" description="TPR" evidence="3">
    <location>
        <begin position="30"/>
        <end position="63"/>
    </location>
</feature>
<comment type="caution">
    <text evidence="5">The sequence shown here is derived from an EMBL/GenBank/DDBJ whole genome shotgun (WGS) entry which is preliminary data.</text>
</comment>
<dbReference type="InterPro" id="IPR013360">
    <property type="entry name" value="Pilus_4_PilW"/>
</dbReference>
<evidence type="ECO:0000256" key="2">
    <source>
        <dbReference type="ARBA" id="ARBA00022803"/>
    </source>
</evidence>
<dbReference type="Proteomes" id="UP001219956">
    <property type="component" value="Unassembled WGS sequence"/>
</dbReference>
<reference evidence="5 6" key="1">
    <citation type="submission" date="2023-01" db="EMBL/GenBank/DDBJ databases">
        <title>Novel species of the genus Vogesella isolated from rivers.</title>
        <authorList>
            <person name="Lu H."/>
        </authorList>
    </citation>
    <scope>NUCLEOTIDE SEQUENCE [LARGE SCALE GENOMIC DNA]</scope>
    <source>
        <strain evidence="5 6">DC21W</strain>
    </source>
</reference>
<dbReference type="EMBL" id="JAQQLF010000005">
    <property type="protein sequence ID" value="MDC7716516.1"/>
    <property type="molecule type" value="Genomic_DNA"/>
</dbReference>
<accession>A0ABT5IVC1</accession>
<organism evidence="5 6">
    <name type="scientific">Vogesella aquatica</name>
    <dbReference type="NCBI Taxonomy" id="2984206"/>
    <lineage>
        <taxon>Bacteria</taxon>
        <taxon>Pseudomonadati</taxon>
        <taxon>Pseudomonadota</taxon>
        <taxon>Betaproteobacteria</taxon>
        <taxon>Neisseriales</taxon>
        <taxon>Chromobacteriaceae</taxon>
        <taxon>Vogesella</taxon>
    </lineage>
</organism>
<dbReference type="RefSeq" id="WP_272750918.1">
    <property type="nucleotide sequence ID" value="NZ_JAQQLF010000005.1"/>
</dbReference>
<evidence type="ECO:0000256" key="4">
    <source>
        <dbReference type="SAM" id="SignalP"/>
    </source>
</evidence>
<dbReference type="Pfam" id="PF04733">
    <property type="entry name" value="Coatomer_E"/>
    <property type="match status" value="1"/>
</dbReference>
<evidence type="ECO:0000313" key="5">
    <source>
        <dbReference type="EMBL" id="MDC7716516.1"/>
    </source>
</evidence>
<feature type="chain" id="PRO_5046782727" evidence="4">
    <location>
        <begin position="23"/>
        <end position="246"/>
    </location>
</feature>
<dbReference type="InterPro" id="IPR011990">
    <property type="entry name" value="TPR-like_helical_dom_sf"/>
</dbReference>
<dbReference type="InterPro" id="IPR019734">
    <property type="entry name" value="TPR_rpt"/>
</dbReference>
<keyword evidence="6" id="KW-1185">Reference proteome</keyword>
<dbReference type="PANTHER" id="PTHR44943">
    <property type="entry name" value="CELLULOSE SYNTHASE OPERON PROTEIN C"/>
    <property type="match status" value="1"/>
</dbReference>
<dbReference type="NCBIfam" id="TIGR02521">
    <property type="entry name" value="type_IV_pilW"/>
    <property type="match status" value="1"/>
</dbReference>
<evidence type="ECO:0000256" key="1">
    <source>
        <dbReference type="ARBA" id="ARBA00022737"/>
    </source>
</evidence>
<keyword evidence="4" id="KW-0732">Signal</keyword>
<evidence type="ECO:0000256" key="3">
    <source>
        <dbReference type="PROSITE-ProRule" id="PRU00339"/>
    </source>
</evidence>
<dbReference type="SUPFAM" id="SSF48452">
    <property type="entry name" value="TPR-like"/>
    <property type="match status" value="1"/>
</dbReference>
<dbReference type="SMART" id="SM00028">
    <property type="entry name" value="TPR"/>
    <property type="match status" value="4"/>
</dbReference>
<feature type="signal peptide" evidence="4">
    <location>
        <begin position="1"/>
        <end position="22"/>
    </location>
</feature>
<sequence>MNKTRILTGLLVALCAAQLALAAAPPRELAEMRAQLAIEYMRYGNMRVALENADQAIAVDPTFQAGYLARALIYMQLRVDSEAEASFRKALSIQAGNPEVNNNYGLFLCNRRRFDEALARFDQALADPFFSAPHTALINKAVCLGQMNRNDEANQLLLEALRRAPNDASALRELTRLALQGGNAQLAQFYFERLGKDEKRFGPAELLLGVKLARLKKDAVTEQRLAGLLKSRHPDSLETQQLLSGT</sequence>
<proteinExistence type="predicted"/>
<protein>
    <submittedName>
        <fullName evidence="5">Type IV pilus biogenesis/stability protein PilW</fullName>
    </submittedName>
</protein>
<evidence type="ECO:0000313" key="6">
    <source>
        <dbReference type="Proteomes" id="UP001219956"/>
    </source>
</evidence>
<name>A0ABT5IVC1_9NEIS</name>
<dbReference type="InterPro" id="IPR051685">
    <property type="entry name" value="Ycf3/AcsC/BcsC/TPR_MFPF"/>
</dbReference>
<keyword evidence="2 3" id="KW-0802">TPR repeat</keyword>
<dbReference type="PROSITE" id="PS50005">
    <property type="entry name" value="TPR"/>
    <property type="match status" value="1"/>
</dbReference>
<gene>
    <name evidence="5" type="primary">pilW</name>
    <name evidence="5" type="ORF">PQU95_04700</name>
</gene>
<dbReference type="PANTHER" id="PTHR44943:SF5">
    <property type="entry name" value="BLL7697 PROTEIN"/>
    <property type="match status" value="1"/>
</dbReference>